<keyword evidence="1" id="KW-1133">Transmembrane helix</keyword>
<evidence type="ECO:0000313" key="3">
    <source>
        <dbReference type="Proteomes" id="UP000436006"/>
    </source>
</evidence>
<evidence type="ECO:0000256" key="1">
    <source>
        <dbReference type="SAM" id="Phobius"/>
    </source>
</evidence>
<sequence>MRWTIRMKSKRIDSSRFSKYCLKNNGYDDFRKLLLYLGQMWASGWNTLLRFIIISKILMILPDLATGFPLSFSDGSGATIGAYEVQSLDSIRSLKDGQWTDPTVWSTGKVPTSGNEALLLHAITIPSGVLAEVQRLIYDSNGHSLYEDSTSRLQVGFLVSSTPLRLKTVHGGSINTTYTYDSQNRLSTVSKADGSLAVIAYGDL</sequence>
<evidence type="ECO:0000313" key="2">
    <source>
        <dbReference type="EMBL" id="MVM35067.1"/>
    </source>
</evidence>
<accession>A0A7K1SMS6</accession>
<dbReference type="AlphaFoldDB" id="A0A7K1SMS6"/>
<keyword evidence="3" id="KW-1185">Reference proteome</keyword>
<dbReference type="EMBL" id="WPIN01000020">
    <property type="protein sequence ID" value="MVM35067.1"/>
    <property type="molecule type" value="Genomic_DNA"/>
</dbReference>
<feature type="transmembrane region" description="Helical" evidence="1">
    <location>
        <begin position="33"/>
        <end position="53"/>
    </location>
</feature>
<keyword evidence="1" id="KW-0812">Transmembrane</keyword>
<name>A0A7K1SMS6_9BACT</name>
<gene>
    <name evidence="2" type="ORF">GO755_33890</name>
</gene>
<evidence type="ECO:0008006" key="4">
    <source>
        <dbReference type="Google" id="ProtNLM"/>
    </source>
</evidence>
<protein>
    <recommendedName>
        <fullName evidence="4">RHS repeat protein</fullName>
    </recommendedName>
</protein>
<reference evidence="2 3" key="1">
    <citation type="submission" date="2019-12" db="EMBL/GenBank/DDBJ databases">
        <title>Spirosoma sp. HMF4905 genome sequencing and assembly.</title>
        <authorList>
            <person name="Kang H."/>
            <person name="Cha I."/>
            <person name="Kim H."/>
            <person name="Joh K."/>
        </authorList>
    </citation>
    <scope>NUCLEOTIDE SEQUENCE [LARGE SCALE GENOMIC DNA]</scope>
    <source>
        <strain evidence="2 3">HMF4905</strain>
    </source>
</reference>
<dbReference type="Proteomes" id="UP000436006">
    <property type="component" value="Unassembled WGS sequence"/>
</dbReference>
<organism evidence="2 3">
    <name type="scientific">Spirosoma arboris</name>
    <dbReference type="NCBI Taxonomy" id="2682092"/>
    <lineage>
        <taxon>Bacteria</taxon>
        <taxon>Pseudomonadati</taxon>
        <taxon>Bacteroidota</taxon>
        <taxon>Cytophagia</taxon>
        <taxon>Cytophagales</taxon>
        <taxon>Cytophagaceae</taxon>
        <taxon>Spirosoma</taxon>
    </lineage>
</organism>
<proteinExistence type="predicted"/>
<keyword evidence="1" id="KW-0472">Membrane</keyword>
<comment type="caution">
    <text evidence="2">The sequence shown here is derived from an EMBL/GenBank/DDBJ whole genome shotgun (WGS) entry which is preliminary data.</text>
</comment>